<keyword evidence="1" id="KW-0812">Transmembrane</keyword>
<dbReference type="AlphaFoldDB" id="A0A484G1T0"/>
<dbReference type="EMBL" id="AMCV02000005">
    <property type="protein sequence ID" value="TDZ24050.1"/>
    <property type="molecule type" value="Genomic_DNA"/>
</dbReference>
<accession>A0A484G1T0</accession>
<evidence type="ECO:0000313" key="3">
    <source>
        <dbReference type="Proteomes" id="UP000014480"/>
    </source>
</evidence>
<organism evidence="2 3">
    <name type="scientific">Colletotrichum orbiculare (strain 104-T / ATCC 96160 / CBS 514.97 / LARS 414 / MAFF 240422)</name>
    <name type="common">Cucumber anthracnose fungus</name>
    <name type="synonym">Colletotrichum lagenarium</name>
    <dbReference type="NCBI Taxonomy" id="1213857"/>
    <lineage>
        <taxon>Eukaryota</taxon>
        <taxon>Fungi</taxon>
        <taxon>Dikarya</taxon>
        <taxon>Ascomycota</taxon>
        <taxon>Pezizomycotina</taxon>
        <taxon>Sordariomycetes</taxon>
        <taxon>Hypocreomycetidae</taxon>
        <taxon>Glomerellales</taxon>
        <taxon>Glomerellaceae</taxon>
        <taxon>Colletotrichum</taxon>
        <taxon>Colletotrichum orbiculare species complex</taxon>
    </lineage>
</organism>
<keyword evidence="1" id="KW-0472">Membrane</keyword>
<comment type="caution">
    <text evidence="2">The sequence shown here is derived from an EMBL/GenBank/DDBJ whole genome shotgun (WGS) entry which is preliminary data.</text>
</comment>
<evidence type="ECO:0000256" key="1">
    <source>
        <dbReference type="SAM" id="Phobius"/>
    </source>
</evidence>
<dbReference type="Proteomes" id="UP000014480">
    <property type="component" value="Unassembled WGS sequence"/>
</dbReference>
<gene>
    <name evidence="2" type="ORF">Cob_v002991</name>
</gene>
<reference evidence="3" key="1">
    <citation type="journal article" date="2013" name="New Phytol.">
        <title>Comparative genomic and transcriptomic analyses reveal the hemibiotrophic stage shift of Colletotrichum fungi.</title>
        <authorList>
            <person name="Gan P."/>
            <person name="Ikeda K."/>
            <person name="Irieda H."/>
            <person name="Narusaka M."/>
            <person name="O'Connell R.J."/>
            <person name="Narusaka Y."/>
            <person name="Takano Y."/>
            <person name="Kubo Y."/>
            <person name="Shirasu K."/>
        </authorList>
    </citation>
    <scope>NUCLEOTIDE SEQUENCE [LARGE SCALE GENOMIC DNA]</scope>
    <source>
        <strain evidence="3">104-T / ATCC 96160 / CBS 514.97 / LARS 414 / MAFF 240422</strain>
    </source>
</reference>
<feature type="transmembrane region" description="Helical" evidence="1">
    <location>
        <begin position="20"/>
        <end position="41"/>
    </location>
</feature>
<keyword evidence="3" id="KW-1185">Reference proteome</keyword>
<protein>
    <submittedName>
        <fullName evidence="2">Uncharacterized protein</fullName>
    </submittedName>
</protein>
<evidence type="ECO:0000313" key="2">
    <source>
        <dbReference type="EMBL" id="TDZ24050.1"/>
    </source>
</evidence>
<proteinExistence type="predicted"/>
<sequence length="150" mass="17155">MSMQVERDESELETHRLVSLRFLVLVLVLLWQTGATAMATASTSQGQEKGMERESLVRCCASVNKPVRVQLRHVKHRSSTAQHFGWTVGPSRRQQSPFHIYPDRWLPEMVSPCLQNALLRFRGYVTAPKPRPVFHESPSHKSLAYYVPVT</sequence>
<reference evidence="3" key="2">
    <citation type="journal article" date="2019" name="Mol. Plant Microbe Interact.">
        <title>Genome sequence resources for four phytopathogenic fungi from the Colletotrichum orbiculare species complex.</title>
        <authorList>
            <person name="Gan P."/>
            <person name="Tsushima A."/>
            <person name="Narusaka M."/>
            <person name="Narusaka Y."/>
            <person name="Takano Y."/>
            <person name="Kubo Y."/>
            <person name="Shirasu K."/>
        </authorList>
    </citation>
    <scope>GENOME REANNOTATION</scope>
    <source>
        <strain evidence="3">104-T / ATCC 96160 / CBS 514.97 / LARS 414 / MAFF 240422</strain>
    </source>
</reference>
<keyword evidence="1" id="KW-1133">Transmembrane helix</keyword>
<name>A0A484G1T0_COLOR</name>